<evidence type="ECO:0000259" key="19">
    <source>
        <dbReference type="Pfam" id="PF12804"/>
    </source>
</evidence>
<evidence type="ECO:0000256" key="11">
    <source>
        <dbReference type="ARBA" id="ARBA00022984"/>
    </source>
</evidence>
<dbReference type="Gene3D" id="2.160.10.10">
    <property type="entry name" value="Hexapeptide repeat proteins"/>
    <property type="match status" value="1"/>
</dbReference>
<feature type="binding site" evidence="18">
    <location>
        <begin position="11"/>
        <end position="14"/>
    </location>
    <ligand>
        <name>UDP-N-acetyl-alpha-D-glucosamine</name>
        <dbReference type="ChEBI" id="CHEBI:57705"/>
    </ligand>
</feature>
<dbReference type="GO" id="GO:0003977">
    <property type="term" value="F:UDP-N-acetylglucosamine diphosphorylase activity"/>
    <property type="evidence" value="ECO:0007669"/>
    <property type="project" value="UniProtKB-UniRule"/>
</dbReference>
<feature type="binding site" evidence="18">
    <location>
        <position position="230"/>
    </location>
    <ligand>
        <name>UDP-N-acetyl-alpha-D-glucosamine</name>
        <dbReference type="ChEBI" id="CHEBI:57705"/>
    </ligand>
</feature>
<dbReference type="UniPathway" id="UPA00973"/>
<keyword evidence="5 18" id="KW-0808">Transferase</keyword>
<evidence type="ECO:0000313" key="21">
    <source>
        <dbReference type="Proteomes" id="UP000323258"/>
    </source>
</evidence>
<proteinExistence type="inferred from homology"/>
<evidence type="ECO:0000256" key="7">
    <source>
        <dbReference type="ARBA" id="ARBA00022723"/>
    </source>
</evidence>
<accession>A0A5D4H3H5</accession>
<dbReference type="EC" id="2.3.1.157" evidence="18"/>
<feature type="binding site" evidence="18">
    <location>
        <position position="173"/>
    </location>
    <ligand>
        <name>UDP-N-acetyl-alpha-D-glucosamine</name>
        <dbReference type="ChEBI" id="CHEBI:57705"/>
    </ligand>
</feature>
<protein>
    <recommendedName>
        <fullName evidence="18">Bifunctional protein GlmU</fullName>
    </recommendedName>
    <domain>
        <recommendedName>
            <fullName evidence="18">UDP-N-acetylglucosamine pyrophosphorylase</fullName>
            <ecNumber evidence="18">2.7.7.23</ecNumber>
        </recommendedName>
        <alternativeName>
            <fullName evidence="18">N-acetylglucosamine-1-phosphate uridyltransferase</fullName>
        </alternativeName>
    </domain>
    <domain>
        <recommendedName>
            <fullName evidence="18">Glucosamine-1-phosphate N-acetyltransferase</fullName>
            <ecNumber evidence="18">2.3.1.157</ecNumber>
        </recommendedName>
    </domain>
</protein>
<comment type="cofactor">
    <cofactor evidence="18">
        <name>Mg(2+)</name>
        <dbReference type="ChEBI" id="CHEBI:18420"/>
    </cofactor>
    <text evidence="18">Binds 1 Mg(2+) ion per subunit.</text>
</comment>
<dbReference type="RefSeq" id="WP_148913182.1">
    <property type="nucleotide sequence ID" value="NZ_VSZS01000053.1"/>
</dbReference>
<evidence type="ECO:0000256" key="8">
    <source>
        <dbReference type="ARBA" id="ARBA00022737"/>
    </source>
</evidence>
<dbReference type="UniPathway" id="UPA00113">
    <property type="reaction ID" value="UER00532"/>
</dbReference>
<reference evidence="20 21" key="1">
    <citation type="submission" date="2019-08" db="EMBL/GenBank/DDBJ databases">
        <authorList>
            <person name="Seo Y.L."/>
        </authorList>
    </citation>
    <scope>NUCLEOTIDE SEQUENCE [LARGE SCALE GENOMIC DNA]</scope>
    <source>
        <strain evidence="20 21">MaA-C15</strain>
    </source>
</reference>
<dbReference type="GO" id="GO:0016020">
    <property type="term" value="C:membrane"/>
    <property type="evidence" value="ECO:0007669"/>
    <property type="project" value="GOC"/>
</dbReference>
<evidence type="ECO:0000256" key="14">
    <source>
        <dbReference type="ARBA" id="ARBA00023316"/>
    </source>
</evidence>
<dbReference type="SUPFAM" id="SSF51161">
    <property type="entry name" value="Trimeric LpxA-like enzymes"/>
    <property type="match status" value="1"/>
</dbReference>
<comment type="catalytic activity">
    <reaction evidence="15 18">
        <text>alpha-D-glucosamine 1-phosphate + acetyl-CoA = N-acetyl-alpha-D-glucosamine 1-phosphate + CoA + H(+)</text>
        <dbReference type="Rhea" id="RHEA:13725"/>
        <dbReference type="ChEBI" id="CHEBI:15378"/>
        <dbReference type="ChEBI" id="CHEBI:57287"/>
        <dbReference type="ChEBI" id="CHEBI:57288"/>
        <dbReference type="ChEBI" id="CHEBI:57776"/>
        <dbReference type="ChEBI" id="CHEBI:58516"/>
        <dbReference type="EC" id="2.3.1.157"/>
    </reaction>
</comment>
<keyword evidence="7 18" id="KW-0479">Metal-binding</keyword>
<feature type="binding site" evidence="18">
    <location>
        <position position="78"/>
    </location>
    <ligand>
        <name>UDP-N-acetyl-alpha-D-glucosamine</name>
        <dbReference type="ChEBI" id="CHEBI:57705"/>
    </ligand>
</feature>
<feature type="binding site" evidence="18">
    <location>
        <begin position="372"/>
        <end position="373"/>
    </location>
    <ligand>
        <name>acetyl-CoA</name>
        <dbReference type="ChEBI" id="CHEBI:57288"/>
    </ligand>
</feature>
<keyword evidence="12 18" id="KW-0511">Multifunctional enzyme</keyword>
<dbReference type="GO" id="GO:0006048">
    <property type="term" value="P:UDP-N-acetylglucosamine biosynthetic process"/>
    <property type="evidence" value="ECO:0007669"/>
    <property type="project" value="UniProtKB-UniPathway"/>
</dbReference>
<comment type="similarity">
    <text evidence="2 18">In the C-terminal section; belongs to the transferase hexapeptide repeat family.</text>
</comment>
<dbReference type="CDD" id="cd03353">
    <property type="entry name" value="LbH_GlmU_C"/>
    <property type="match status" value="1"/>
</dbReference>
<feature type="binding site" evidence="18">
    <location>
        <position position="352"/>
    </location>
    <ligand>
        <name>UDP-N-acetyl-alpha-D-glucosamine</name>
        <dbReference type="ChEBI" id="CHEBI:57705"/>
    </ligand>
</feature>
<dbReference type="PROSITE" id="PS00101">
    <property type="entry name" value="HEXAPEP_TRANSFERASES"/>
    <property type="match status" value="1"/>
</dbReference>
<keyword evidence="21" id="KW-1185">Reference proteome</keyword>
<dbReference type="GO" id="GO:0019134">
    <property type="term" value="F:glucosamine-1-phosphate N-acetyltransferase activity"/>
    <property type="evidence" value="ECO:0007669"/>
    <property type="project" value="UniProtKB-UniRule"/>
</dbReference>
<dbReference type="Pfam" id="PF12804">
    <property type="entry name" value="NTP_transf_3"/>
    <property type="match status" value="1"/>
</dbReference>
<evidence type="ECO:0000256" key="12">
    <source>
        <dbReference type="ARBA" id="ARBA00023268"/>
    </source>
</evidence>
<dbReference type="InterPro" id="IPR038009">
    <property type="entry name" value="GlmU_C_LbH"/>
</dbReference>
<evidence type="ECO:0000256" key="18">
    <source>
        <dbReference type="HAMAP-Rule" id="MF_01631"/>
    </source>
</evidence>
<dbReference type="CDD" id="cd02540">
    <property type="entry name" value="GT2_GlmU_N_bac"/>
    <property type="match status" value="1"/>
</dbReference>
<feature type="binding site" evidence="18">
    <location>
        <position position="144"/>
    </location>
    <ligand>
        <name>UDP-N-acetyl-alpha-D-glucosamine</name>
        <dbReference type="ChEBI" id="CHEBI:57705"/>
    </ligand>
</feature>
<comment type="pathway">
    <text evidence="18">Bacterial outer membrane biogenesis; LPS lipid A biosynthesis.</text>
</comment>
<comment type="caution">
    <text evidence="20">The sequence shown here is derived from an EMBL/GenBank/DDBJ whole genome shotgun (WGS) entry which is preliminary data.</text>
</comment>
<evidence type="ECO:0000256" key="6">
    <source>
        <dbReference type="ARBA" id="ARBA00022695"/>
    </source>
</evidence>
<keyword evidence="9 18" id="KW-0460">Magnesium</keyword>
<feature type="binding site" evidence="18">
    <location>
        <position position="366"/>
    </location>
    <ligand>
        <name>acetyl-CoA</name>
        <dbReference type="ChEBI" id="CHEBI:57288"/>
    </ligand>
</feature>
<dbReference type="InterPro" id="IPR025877">
    <property type="entry name" value="MobA-like_NTP_Trfase"/>
</dbReference>
<dbReference type="GO" id="GO:0000902">
    <property type="term" value="P:cell morphogenesis"/>
    <property type="evidence" value="ECO:0007669"/>
    <property type="project" value="UniProtKB-UniRule"/>
</dbReference>
<keyword evidence="4 18" id="KW-0963">Cytoplasm</keyword>
<organism evidence="20 21">
    <name type="scientific">Neoaquamicrobium microcysteis</name>
    <dbReference type="NCBI Taxonomy" id="2682781"/>
    <lineage>
        <taxon>Bacteria</taxon>
        <taxon>Pseudomonadati</taxon>
        <taxon>Pseudomonadota</taxon>
        <taxon>Alphaproteobacteria</taxon>
        <taxon>Hyphomicrobiales</taxon>
        <taxon>Phyllobacteriaceae</taxon>
        <taxon>Neoaquamicrobium</taxon>
    </lineage>
</organism>
<feature type="binding site" evidence="18">
    <location>
        <position position="426"/>
    </location>
    <ligand>
        <name>acetyl-CoA</name>
        <dbReference type="ChEBI" id="CHEBI:57288"/>
    </ligand>
</feature>
<comment type="catalytic activity">
    <reaction evidence="16 18">
        <text>N-acetyl-alpha-D-glucosamine 1-phosphate + UTP + H(+) = UDP-N-acetyl-alpha-D-glucosamine + diphosphate</text>
        <dbReference type="Rhea" id="RHEA:13509"/>
        <dbReference type="ChEBI" id="CHEBI:15378"/>
        <dbReference type="ChEBI" id="CHEBI:33019"/>
        <dbReference type="ChEBI" id="CHEBI:46398"/>
        <dbReference type="ChEBI" id="CHEBI:57705"/>
        <dbReference type="ChEBI" id="CHEBI:57776"/>
        <dbReference type="EC" id="2.7.7.23"/>
    </reaction>
</comment>
<dbReference type="Proteomes" id="UP000323258">
    <property type="component" value="Unassembled WGS sequence"/>
</dbReference>
<evidence type="ECO:0000256" key="16">
    <source>
        <dbReference type="ARBA" id="ARBA00048493"/>
    </source>
</evidence>
<dbReference type="InterPro" id="IPR011004">
    <property type="entry name" value="Trimer_LpxA-like_sf"/>
</dbReference>
<dbReference type="OrthoDB" id="9775031at2"/>
<dbReference type="EC" id="2.7.7.23" evidence="18"/>
<feature type="binding site" evidence="18">
    <location>
        <position position="337"/>
    </location>
    <ligand>
        <name>UDP-N-acetyl-alpha-D-glucosamine</name>
        <dbReference type="ChEBI" id="CHEBI:57705"/>
    </ligand>
</feature>
<gene>
    <name evidence="18 20" type="primary">glmU</name>
    <name evidence="20" type="ORF">FY036_02790</name>
</gene>
<feature type="binding site" evidence="18">
    <location>
        <position position="108"/>
    </location>
    <ligand>
        <name>Mg(2+)</name>
        <dbReference type="ChEBI" id="CHEBI:18420"/>
    </ligand>
</feature>
<dbReference type="HAMAP" id="MF_01631">
    <property type="entry name" value="GlmU"/>
    <property type="match status" value="1"/>
</dbReference>
<feature type="binding site" evidence="18">
    <location>
        <position position="391"/>
    </location>
    <ligand>
        <name>acetyl-CoA</name>
        <dbReference type="ChEBI" id="CHEBI:57288"/>
    </ligand>
</feature>
<evidence type="ECO:0000256" key="15">
    <source>
        <dbReference type="ARBA" id="ARBA00048247"/>
    </source>
</evidence>
<feature type="domain" description="MobA-like NTP transferase" evidence="19">
    <location>
        <begin position="9"/>
        <end position="147"/>
    </location>
</feature>
<dbReference type="GO" id="GO:0009245">
    <property type="term" value="P:lipid A biosynthetic process"/>
    <property type="evidence" value="ECO:0007669"/>
    <property type="project" value="UniProtKB-UniRule"/>
</dbReference>
<comment type="caution">
    <text evidence="18">Lacks conserved residue(s) required for the propagation of feature annotation.</text>
</comment>
<dbReference type="PANTHER" id="PTHR43584">
    <property type="entry name" value="NUCLEOTIDYL TRANSFERASE"/>
    <property type="match status" value="1"/>
</dbReference>
<dbReference type="GO" id="GO:0009252">
    <property type="term" value="P:peptidoglycan biosynthetic process"/>
    <property type="evidence" value="ECO:0007669"/>
    <property type="project" value="UniProtKB-UniRule"/>
</dbReference>
<comment type="pathway">
    <text evidence="18">Nucleotide-sugar biosynthesis; UDP-N-acetyl-alpha-D-glucosamine biosynthesis; N-acetyl-alpha-D-glucosamine 1-phosphate from alpha-D-glucosamine 6-phosphate (route II): step 2/2.</text>
</comment>
<evidence type="ECO:0000256" key="4">
    <source>
        <dbReference type="ARBA" id="ARBA00022490"/>
    </source>
</evidence>
<evidence type="ECO:0000256" key="3">
    <source>
        <dbReference type="ARBA" id="ARBA00007947"/>
    </source>
</evidence>
<name>A0A5D4H3H5_9HYPH</name>
<feature type="binding site" evidence="18">
    <location>
        <position position="158"/>
    </location>
    <ligand>
        <name>UDP-N-acetyl-alpha-D-glucosamine</name>
        <dbReference type="ChEBI" id="CHEBI:57705"/>
    </ligand>
</feature>
<dbReference type="PANTHER" id="PTHR43584:SF3">
    <property type="entry name" value="BIFUNCTIONAL PROTEIN GLMU"/>
    <property type="match status" value="1"/>
</dbReference>
<evidence type="ECO:0000256" key="13">
    <source>
        <dbReference type="ARBA" id="ARBA00023315"/>
    </source>
</evidence>
<comment type="subunit">
    <text evidence="18">Homotrimer.</text>
</comment>
<evidence type="ECO:0000256" key="9">
    <source>
        <dbReference type="ARBA" id="ARBA00022842"/>
    </source>
</evidence>
<dbReference type="InterPro" id="IPR018357">
    <property type="entry name" value="Hexapep_transf_CS"/>
</dbReference>
<feature type="region of interest" description="Pyrophosphorylase" evidence="18">
    <location>
        <begin position="1"/>
        <end position="232"/>
    </location>
</feature>
<dbReference type="GO" id="GO:0000287">
    <property type="term" value="F:magnesium ion binding"/>
    <property type="evidence" value="ECO:0007669"/>
    <property type="project" value="UniProtKB-UniRule"/>
</dbReference>
<feature type="region of interest" description="N-acetyltransferase" evidence="18">
    <location>
        <begin position="254"/>
        <end position="449"/>
    </location>
</feature>
<dbReference type="GO" id="GO:0005737">
    <property type="term" value="C:cytoplasm"/>
    <property type="evidence" value="ECO:0007669"/>
    <property type="project" value="UniProtKB-SubCell"/>
</dbReference>
<sequence>MSHRTCLSVVLAAGEGTRMKSAMPKVLHPIAGLPMVAHVVKTACGDEASDVAIVVGRQAEAVHKAVAPYAPEAEIFEQTERLGTAHAVLAARDKIARGYDDIVVMFGDAPLIEPEALADLRAGLVDGAAVVVMGFQAPDPAGYGRLVMQNGSLLAIREERDASEAERAITFCNGGLMAIAGEHALSLLEAVGNDNAKNEFYLTDIVSIAVTRGLKVTATEAPYESVLGINNRAELAEAETIWQRRRRRSLMLAGVTMTDPETVHLSHDTEIAEDVTIEPNVFFATGVSVGAGAFIRAFSHIEKAQIAEGAEIGPFARLRPGTQVGRKAKIGNFCEVKNAVLDEGAKINHLTYVGDAHVGAKANIGAGTITCNYDGFAKHHTEIGAGAFVGSNSSLVAPLTIGENAYIASGSVVTQDVPADALAFGRARQENKEGFGRRLREKYAARAGK</sequence>
<dbReference type="GO" id="GO:0071555">
    <property type="term" value="P:cell wall organization"/>
    <property type="evidence" value="ECO:0007669"/>
    <property type="project" value="UniProtKB-KW"/>
</dbReference>
<evidence type="ECO:0000256" key="17">
    <source>
        <dbReference type="ARBA" id="ARBA00049628"/>
    </source>
</evidence>
<dbReference type="InterPro" id="IPR050065">
    <property type="entry name" value="GlmU-like"/>
</dbReference>
<evidence type="ECO:0000256" key="10">
    <source>
        <dbReference type="ARBA" id="ARBA00022960"/>
    </source>
</evidence>
<dbReference type="NCBIfam" id="TIGR01173">
    <property type="entry name" value="glmU"/>
    <property type="match status" value="1"/>
</dbReference>
<dbReference type="EMBL" id="VSZS01000053">
    <property type="protein sequence ID" value="TYR35218.1"/>
    <property type="molecule type" value="Genomic_DNA"/>
</dbReference>
<keyword evidence="8 18" id="KW-0677">Repeat</keyword>
<feature type="binding site" evidence="18">
    <location>
        <begin position="83"/>
        <end position="84"/>
    </location>
    <ligand>
        <name>UDP-N-acetyl-alpha-D-glucosamine</name>
        <dbReference type="ChEBI" id="CHEBI:57705"/>
    </ligand>
</feature>
<feature type="region of interest" description="Linker" evidence="18">
    <location>
        <begin position="233"/>
        <end position="253"/>
    </location>
</feature>
<feature type="binding site" evidence="18">
    <location>
        <position position="319"/>
    </location>
    <ligand>
        <name>UDP-N-acetyl-alpha-D-glucosamine</name>
        <dbReference type="ChEBI" id="CHEBI:57705"/>
    </ligand>
</feature>
<dbReference type="Gene3D" id="3.90.550.10">
    <property type="entry name" value="Spore Coat Polysaccharide Biosynthesis Protein SpsA, Chain A"/>
    <property type="match status" value="1"/>
</dbReference>
<feature type="binding site" evidence="18">
    <location>
        <position position="363"/>
    </location>
    <ligand>
        <name>UDP-N-acetyl-alpha-D-glucosamine</name>
        <dbReference type="ChEBI" id="CHEBI:57705"/>
    </ligand>
</feature>
<feature type="binding site" evidence="18">
    <location>
        <position position="25"/>
    </location>
    <ligand>
        <name>UDP-N-acetyl-alpha-D-glucosamine</name>
        <dbReference type="ChEBI" id="CHEBI:57705"/>
    </ligand>
</feature>
<evidence type="ECO:0000256" key="1">
    <source>
        <dbReference type="ARBA" id="ARBA00004496"/>
    </source>
</evidence>
<comment type="pathway">
    <text evidence="18">Nucleotide-sugar biosynthesis; UDP-N-acetyl-alpha-D-glucosamine biosynthesis; UDP-N-acetyl-alpha-D-glucosamine from N-acetyl-alpha-D-glucosamine 1-phosphate: step 1/1.</text>
</comment>
<dbReference type="NCBIfam" id="NF010933">
    <property type="entry name" value="PRK14353.1"/>
    <property type="match status" value="1"/>
</dbReference>
<feature type="active site" description="Proton acceptor" evidence="18">
    <location>
        <position position="349"/>
    </location>
</feature>
<comment type="function">
    <text evidence="17 18">Catalyzes the last two sequential reactions in the de novo biosynthetic pathway for UDP-N-acetylglucosamine (UDP-GlcNAc). The C-terminal domain catalyzes the transfer of acetyl group from acetyl coenzyme A to glucosamine-1-phosphate (GlcN-1-P) to produce N-acetylglucosamine-1-phosphate (GlcNAc-1-P), which is converted into UDP-GlcNAc by the transfer of uridine 5-monophosphate (from uridine 5-triphosphate), a reaction catalyzed by the N-terminal domain.</text>
</comment>
<dbReference type="Pfam" id="PF00132">
    <property type="entry name" value="Hexapep"/>
    <property type="match status" value="1"/>
</dbReference>
<keyword evidence="14 18" id="KW-0961">Cell wall biogenesis/degradation</keyword>
<dbReference type="AlphaFoldDB" id="A0A5D4H3H5"/>
<feature type="binding site" evidence="18">
    <location>
        <position position="230"/>
    </location>
    <ligand>
        <name>Mg(2+)</name>
        <dbReference type="ChEBI" id="CHEBI:18420"/>
    </ligand>
</feature>
<dbReference type="GO" id="GO:0008360">
    <property type="term" value="P:regulation of cell shape"/>
    <property type="evidence" value="ECO:0007669"/>
    <property type="project" value="UniProtKB-KW"/>
</dbReference>
<dbReference type="SUPFAM" id="SSF53448">
    <property type="entry name" value="Nucleotide-diphospho-sugar transferases"/>
    <property type="match status" value="1"/>
</dbReference>
<keyword evidence="13 18" id="KW-0012">Acyltransferase</keyword>
<comment type="similarity">
    <text evidence="3 18">In the N-terminal section; belongs to the N-acetylglucosamine-1-phosphate uridyltransferase family.</text>
</comment>
<reference evidence="20 21" key="2">
    <citation type="submission" date="2019-09" db="EMBL/GenBank/DDBJ databases">
        <title>Mesorhizobium sp. MaA-C15 isolated from Microcystis aeruginosa.</title>
        <authorList>
            <person name="Jeong S.E."/>
            <person name="Jin H.M."/>
            <person name="Jeon C.O."/>
        </authorList>
    </citation>
    <scope>NUCLEOTIDE SEQUENCE [LARGE SCALE GENOMIC DNA]</scope>
    <source>
        <strain evidence="20 21">MaA-C15</strain>
    </source>
</reference>
<evidence type="ECO:0000313" key="20">
    <source>
        <dbReference type="EMBL" id="TYR35218.1"/>
    </source>
</evidence>
<dbReference type="InterPro" id="IPR029044">
    <property type="entry name" value="Nucleotide-diphossugar_trans"/>
</dbReference>
<dbReference type="InterPro" id="IPR001451">
    <property type="entry name" value="Hexapep"/>
</dbReference>
<comment type="subcellular location">
    <subcellularLocation>
        <location evidence="1 18">Cytoplasm</location>
    </subcellularLocation>
</comment>
<feature type="binding site" evidence="18">
    <location>
        <position position="409"/>
    </location>
    <ligand>
        <name>acetyl-CoA</name>
        <dbReference type="ChEBI" id="CHEBI:57288"/>
    </ligand>
</feature>
<keyword evidence="11 18" id="KW-0573">Peptidoglycan synthesis</keyword>
<evidence type="ECO:0000256" key="5">
    <source>
        <dbReference type="ARBA" id="ARBA00022679"/>
    </source>
</evidence>
<keyword evidence="6 18" id="KW-0548">Nucleotidyltransferase</keyword>
<evidence type="ECO:0000256" key="2">
    <source>
        <dbReference type="ARBA" id="ARBA00007707"/>
    </source>
</evidence>
<dbReference type="InterPro" id="IPR005882">
    <property type="entry name" value="Bifunctional_GlmU"/>
</dbReference>
<keyword evidence="10 18" id="KW-0133">Cell shape</keyword>